<dbReference type="STRING" id="316058.RPB_2075"/>
<organism evidence="2 3">
    <name type="scientific">Rhodopseudomonas palustris (strain HaA2)</name>
    <dbReference type="NCBI Taxonomy" id="316058"/>
    <lineage>
        <taxon>Bacteria</taxon>
        <taxon>Pseudomonadati</taxon>
        <taxon>Pseudomonadota</taxon>
        <taxon>Alphaproteobacteria</taxon>
        <taxon>Hyphomicrobiales</taxon>
        <taxon>Nitrobacteraceae</taxon>
        <taxon>Rhodopseudomonas</taxon>
    </lineage>
</organism>
<protein>
    <submittedName>
        <fullName evidence="2">Glycosyl transferase, family 2</fullName>
    </submittedName>
</protein>
<evidence type="ECO:0000313" key="2">
    <source>
        <dbReference type="EMBL" id="ABD06781.1"/>
    </source>
</evidence>
<dbReference type="InterPro" id="IPR050834">
    <property type="entry name" value="Glycosyltransf_2"/>
</dbReference>
<dbReference type="EMBL" id="CP000250">
    <property type="protein sequence ID" value="ABD06781.1"/>
    <property type="molecule type" value="Genomic_DNA"/>
</dbReference>
<dbReference type="Proteomes" id="UP000008809">
    <property type="component" value="Chromosome"/>
</dbReference>
<dbReference type="PANTHER" id="PTHR43685">
    <property type="entry name" value="GLYCOSYLTRANSFERASE"/>
    <property type="match status" value="1"/>
</dbReference>
<dbReference type="SUPFAM" id="SSF53448">
    <property type="entry name" value="Nucleotide-diphospho-sugar transferases"/>
    <property type="match status" value="1"/>
</dbReference>
<dbReference type="eggNOG" id="COG1216">
    <property type="taxonomic scope" value="Bacteria"/>
</dbReference>
<accession>Q2IYC9</accession>
<keyword evidence="2" id="KW-0808">Transferase</keyword>
<keyword evidence="3" id="KW-1185">Reference proteome</keyword>
<dbReference type="Pfam" id="PF00535">
    <property type="entry name" value="Glycos_transf_2"/>
    <property type="match status" value="1"/>
</dbReference>
<proteinExistence type="predicted"/>
<evidence type="ECO:0000259" key="1">
    <source>
        <dbReference type="Pfam" id="PF00535"/>
    </source>
</evidence>
<dbReference type="CDD" id="cd00761">
    <property type="entry name" value="Glyco_tranf_GTA_type"/>
    <property type="match status" value="1"/>
</dbReference>
<dbReference type="HOGENOM" id="CLU_025996_24_2_5"/>
<dbReference type="GO" id="GO:0016740">
    <property type="term" value="F:transferase activity"/>
    <property type="evidence" value="ECO:0007669"/>
    <property type="project" value="UniProtKB-KW"/>
</dbReference>
<evidence type="ECO:0000313" key="3">
    <source>
        <dbReference type="Proteomes" id="UP000008809"/>
    </source>
</evidence>
<dbReference type="KEGG" id="rpb:RPB_2075"/>
<dbReference type="InterPro" id="IPR001173">
    <property type="entry name" value="Glyco_trans_2-like"/>
</dbReference>
<dbReference type="AlphaFoldDB" id="Q2IYC9"/>
<dbReference type="CAZy" id="GT2">
    <property type="family name" value="Glycosyltransferase Family 2"/>
</dbReference>
<dbReference type="Gene3D" id="3.90.550.10">
    <property type="entry name" value="Spore Coat Polysaccharide Biosynthesis Protein SpsA, Chain A"/>
    <property type="match status" value="1"/>
</dbReference>
<feature type="domain" description="Glycosyltransferase 2-like" evidence="1">
    <location>
        <begin position="11"/>
        <end position="114"/>
    </location>
</feature>
<name>Q2IYC9_RHOP2</name>
<sequence>MMAMSQPPAISIIIPTRDKPERLVLMLYALLCQRSGNARRIETILVDDGSAAPIEPLLAPLRAQGLEVELIRTAGIGQAAARNRGAAAARGELLLFVDDDVLLSPDYVARCVTLCGGRPDRVVRAPVYQLRYLAAFRDPERGLRYDGRAADARLFGERISRAMITDDWPAITRKCRHRNRFERLVSAALAQRPPRFPWLGYSGSGVALSRALFMQSGGYDEAFGLRWGAEAIELGYRLWRGGARFVEADGIYSAHLDHPRGASLSSFDDSFDLFFAKHRDPAIREVQALILADDRRPALSAAG</sequence>
<dbReference type="PANTHER" id="PTHR43685:SF2">
    <property type="entry name" value="GLYCOSYLTRANSFERASE 2-LIKE DOMAIN-CONTAINING PROTEIN"/>
    <property type="match status" value="1"/>
</dbReference>
<reference evidence="2 3" key="1">
    <citation type="submission" date="2006-01" db="EMBL/GenBank/DDBJ databases">
        <title>Complete sequence of Rhodopseudomonas palustris HaA2.</title>
        <authorList>
            <consortium name="US DOE Joint Genome Institute"/>
            <person name="Copeland A."/>
            <person name="Lucas S."/>
            <person name="Lapidus A."/>
            <person name="Barry K."/>
            <person name="Detter J.C."/>
            <person name="Glavina T."/>
            <person name="Hammon N."/>
            <person name="Israni S."/>
            <person name="Pitluck S."/>
            <person name="Chain P."/>
            <person name="Malfatti S."/>
            <person name="Shin M."/>
            <person name="Vergez L."/>
            <person name="Schmutz J."/>
            <person name="Larimer F."/>
            <person name="Land M."/>
            <person name="Hauser L."/>
            <person name="Pelletier D.A."/>
            <person name="Kyrpides N."/>
            <person name="Anderson I."/>
            <person name="Oda Y."/>
            <person name="Harwood C.S."/>
            <person name="Richardson P."/>
        </authorList>
    </citation>
    <scope>NUCLEOTIDE SEQUENCE [LARGE SCALE GENOMIC DNA]</scope>
    <source>
        <strain evidence="2 3">HaA2</strain>
    </source>
</reference>
<dbReference type="InterPro" id="IPR029044">
    <property type="entry name" value="Nucleotide-diphossugar_trans"/>
</dbReference>
<gene>
    <name evidence="2" type="ordered locus">RPB_2075</name>
</gene>